<dbReference type="InterPro" id="IPR013437">
    <property type="entry name" value="FtsW"/>
</dbReference>
<keyword evidence="11 22" id="KW-0472">Membrane</keyword>
<keyword evidence="3" id="KW-1003">Cell membrane</keyword>
<comment type="catalytic activity">
    <reaction evidence="20">
        <text>[GlcNAc-(1-&gt;4)-Mur2Ac(oyl-L-Ala-gamma-D-Glu-L-Lys-D-Ala-D-Ala)](n)-di-trans,octa-cis-undecaprenyl diphosphate + beta-D-GlcNAc-(1-&gt;4)-Mur2Ac(oyl-L-Ala-gamma-D-Glu-L-Lys-D-Ala-D-Ala)-di-trans,octa-cis-undecaprenyl diphosphate = [GlcNAc-(1-&gt;4)-Mur2Ac(oyl-L-Ala-gamma-D-Glu-L-Lys-D-Ala-D-Ala)](n+1)-di-trans,octa-cis-undecaprenyl diphosphate + di-trans,octa-cis-undecaprenyl diphosphate + H(+)</text>
        <dbReference type="Rhea" id="RHEA:23708"/>
        <dbReference type="Rhea" id="RHEA-COMP:9602"/>
        <dbReference type="Rhea" id="RHEA-COMP:9603"/>
        <dbReference type="ChEBI" id="CHEBI:15378"/>
        <dbReference type="ChEBI" id="CHEBI:58405"/>
        <dbReference type="ChEBI" id="CHEBI:60033"/>
        <dbReference type="ChEBI" id="CHEBI:78435"/>
        <dbReference type="EC" id="2.4.99.28"/>
    </reaction>
</comment>
<evidence type="ECO:0000256" key="21">
    <source>
        <dbReference type="ARBA" id="ARBA00049966"/>
    </source>
</evidence>
<name>A0A6I4P571_9MICO</name>
<dbReference type="InterPro" id="IPR018365">
    <property type="entry name" value="Cell_cycle_FtsW-rel_CS"/>
</dbReference>
<keyword evidence="10 22" id="KW-1133">Transmembrane helix</keyword>
<dbReference type="GO" id="GO:0005886">
    <property type="term" value="C:plasma membrane"/>
    <property type="evidence" value="ECO:0007669"/>
    <property type="project" value="UniProtKB-SubCell"/>
</dbReference>
<gene>
    <name evidence="23" type="primary">ftsW</name>
    <name evidence="23" type="ORF">GB864_08865</name>
</gene>
<evidence type="ECO:0000256" key="9">
    <source>
        <dbReference type="ARBA" id="ARBA00022984"/>
    </source>
</evidence>
<evidence type="ECO:0000256" key="14">
    <source>
        <dbReference type="ARBA" id="ARBA00032370"/>
    </source>
</evidence>
<evidence type="ECO:0000256" key="5">
    <source>
        <dbReference type="ARBA" id="ARBA00022676"/>
    </source>
</evidence>
<keyword evidence="7 22" id="KW-0812">Transmembrane</keyword>
<evidence type="ECO:0000256" key="6">
    <source>
        <dbReference type="ARBA" id="ARBA00022679"/>
    </source>
</evidence>
<keyword evidence="6" id="KW-0808">Transferase</keyword>
<dbReference type="GO" id="GO:0032153">
    <property type="term" value="C:cell division site"/>
    <property type="evidence" value="ECO:0007669"/>
    <property type="project" value="TreeGrafter"/>
</dbReference>
<evidence type="ECO:0000256" key="20">
    <source>
        <dbReference type="ARBA" id="ARBA00049902"/>
    </source>
</evidence>
<keyword evidence="24" id="KW-1185">Reference proteome</keyword>
<organism evidence="23 24">
    <name type="scientific">Agromyces seonyuensis</name>
    <dbReference type="NCBI Taxonomy" id="2662446"/>
    <lineage>
        <taxon>Bacteria</taxon>
        <taxon>Bacillati</taxon>
        <taxon>Actinomycetota</taxon>
        <taxon>Actinomycetes</taxon>
        <taxon>Micrococcales</taxon>
        <taxon>Microbacteriaceae</taxon>
        <taxon>Agromyces</taxon>
    </lineage>
</organism>
<comment type="caution">
    <text evidence="23">The sequence shown here is derived from an EMBL/GenBank/DDBJ whole genome shotgun (WGS) entry which is preliminary data.</text>
</comment>
<feature type="transmembrane region" description="Helical" evidence="22">
    <location>
        <begin position="308"/>
        <end position="336"/>
    </location>
</feature>
<evidence type="ECO:0000256" key="2">
    <source>
        <dbReference type="ARBA" id="ARBA00004752"/>
    </source>
</evidence>
<keyword evidence="9" id="KW-0573">Peptidoglycan synthesis</keyword>
<dbReference type="Pfam" id="PF01098">
    <property type="entry name" value="FTSW_RODA_SPOVE"/>
    <property type="match status" value="1"/>
</dbReference>
<dbReference type="PANTHER" id="PTHR30474">
    <property type="entry name" value="CELL CYCLE PROTEIN"/>
    <property type="match status" value="1"/>
</dbReference>
<evidence type="ECO:0000256" key="8">
    <source>
        <dbReference type="ARBA" id="ARBA00022960"/>
    </source>
</evidence>
<dbReference type="EMBL" id="WSTA01000033">
    <property type="protein sequence ID" value="MWB98657.1"/>
    <property type="molecule type" value="Genomic_DNA"/>
</dbReference>
<dbReference type="RefSeq" id="WP_160424187.1">
    <property type="nucleotide sequence ID" value="NZ_WSTA01000033.1"/>
</dbReference>
<feature type="transmembrane region" description="Helical" evidence="22">
    <location>
        <begin position="267"/>
        <end position="296"/>
    </location>
</feature>
<keyword evidence="4" id="KW-0132">Cell division</keyword>
<comment type="pathway">
    <text evidence="2">Cell wall biogenesis; peptidoglycan biosynthesis.</text>
</comment>
<keyword evidence="12" id="KW-0131">Cell cycle</keyword>
<reference evidence="23 24" key="1">
    <citation type="submission" date="2019-12" db="EMBL/GenBank/DDBJ databases">
        <authorList>
            <person name="Kim Y.S."/>
        </authorList>
    </citation>
    <scope>NUCLEOTIDE SEQUENCE [LARGE SCALE GENOMIC DNA]</scope>
    <source>
        <strain evidence="23 24">MMS17-SY077</strain>
    </source>
</reference>
<evidence type="ECO:0000313" key="23">
    <source>
        <dbReference type="EMBL" id="MWB98657.1"/>
    </source>
</evidence>
<feature type="transmembrane region" description="Helical" evidence="22">
    <location>
        <begin position="188"/>
        <end position="206"/>
    </location>
</feature>
<dbReference type="GO" id="GO:0071555">
    <property type="term" value="P:cell wall organization"/>
    <property type="evidence" value="ECO:0007669"/>
    <property type="project" value="UniProtKB-KW"/>
</dbReference>
<dbReference type="PROSITE" id="PS00428">
    <property type="entry name" value="FTSW_RODA_SPOVE"/>
    <property type="match status" value="1"/>
</dbReference>
<evidence type="ECO:0000313" key="24">
    <source>
        <dbReference type="Proteomes" id="UP000438182"/>
    </source>
</evidence>
<comment type="function">
    <text evidence="21">Peptidoglycan polymerase that is essential for cell division.</text>
</comment>
<dbReference type="NCBIfam" id="TIGR02614">
    <property type="entry name" value="ftsW"/>
    <property type="match status" value="1"/>
</dbReference>
<evidence type="ECO:0000256" key="18">
    <source>
        <dbReference type="ARBA" id="ARBA00041418"/>
    </source>
</evidence>
<evidence type="ECO:0000256" key="3">
    <source>
        <dbReference type="ARBA" id="ARBA00022475"/>
    </source>
</evidence>
<dbReference type="InterPro" id="IPR001182">
    <property type="entry name" value="FtsW/RodA"/>
</dbReference>
<protein>
    <recommendedName>
        <fullName evidence="17">Probable peptidoglycan glycosyltransferase FtsW</fullName>
        <ecNumber evidence="19">2.4.99.28</ecNumber>
    </recommendedName>
    <alternativeName>
        <fullName evidence="18">Cell division protein FtsW</fullName>
    </alternativeName>
    <alternativeName>
        <fullName evidence="15">Cell wall polymerase</fullName>
    </alternativeName>
    <alternativeName>
        <fullName evidence="14">Peptidoglycan polymerase</fullName>
    </alternativeName>
</protein>
<feature type="transmembrane region" description="Helical" evidence="22">
    <location>
        <begin position="104"/>
        <end position="128"/>
    </location>
</feature>
<feature type="transmembrane region" description="Helical" evidence="22">
    <location>
        <begin position="342"/>
        <end position="364"/>
    </location>
</feature>
<dbReference type="GO" id="GO:0008955">
    <property type="term" value="F:peptidoglycan glycosyltransferase activity"/>
    <property type="evidence" value="ECO:0007669"/>
    <property type="project" value="UniProtKB-EC"/>
</dbReference>
<feature type="transmembrane region" description="Helical" evidence="22">
    <location>
        <begin position="70"/>
        <end position="92"/>
    </location>
</feature>
<evidence type="ECO:0000256" key="1">
    <source>
        <dbReference type="ARBA" id="ARBA00004651"/>
    </source>
</evidence>
<proteinExistence type="inferred from homology"/>
<dbReference type="GO" id="GO:0009252">
    <property type="term" value="P:peptidoglycan biosynthetic process"/>
    <property type="evidence" value="ECO:0007669"/>
    <property type="project" value="UniProtKB-KW"/>
</dbReference>
<comment type="similarity">
    <text evidence="16">Belongs to the SEDS family. FtsW subfamily.</text>
</comment>
<feature type="transmembrane region" description="Helical" evidence="22">
    <location>
        <begin position="164"/>
        <end position="181"/>
    </location>
</feature>
<comment type="subcellular location">
    <subcellularLocation>
        <location evidence="1">Cell membrane</location>
        <topology evidence="1">Multi-pass membrane protein</topology>
    </subcellularLocation>
</comment>
<dbReference type="PANTHER" id="PTHR30474:SF2">
    <property type="entry name" value="PEPTIDOGLYCAN GLYCOSYLTRANSFERASE FTSW-RELATED"/>
    <property type="match status" value="1"/>
</dbReference>
<evidence type="ECO:0000256" key="13">
    <source>
        <dbReference type="ARBA" id="ARBA00023316"/>
    </source>
</evidence>
<dbReference type="GO" id="GO:0015648">
    <property type="term" value="F:lipid-linked peptidoglycan transporter activity"/>
    <property type="evidence" value="ECO:0007669"/>
    <property type="project" value="TreeGrafter"/>
</dbReference>
<evidence type="ECO:0000256" key="11">
    <source>
        <dbReference type="ARBA" id="ARBA00023136"/>
    </source>
</evidence>
<accession>A0A6I4P571</accession>
<sequence>MFRAESLNYFLVLGITLFLVTVGLAMVLSSSAVESAAASDSAYGEFFRQASFAGVGIVAMLIASRMPVKFWRLVSWPFLAFACFLQCLVLFTDLGVKVNGNRNWLVIGGFQLQPSELIKLALVLWLGAVVMAKRDKLHRFGSGLLPILLVGGTAIGLVLLGEDLGTVVVMGVALLGALFLIGVPIKNLIVPVLAALVAFAGFAFASQNRMDRIMSFANQGLCENYNTDLAFQSCQGLFTLASGGFFGVGLGGSQAKYDWLPEASNDFIFAIIGEETGLIGALVVILLFVGLAYALARTLQSTESPFGRAATAFVLVWVIGQACVNIGVVLGVFPVLGVPLPLVSAGGSALVTTLAAIGVVLSFAREASPRKPARRKAKAAA</sequence>
<evidence type="ECO:0000256" key="10">
    <source>
        <dbReference type="ARBA" id="ARBA00022989"/>
    </source>
</evidence>
<feature type="transmembrane region" description="Helical" evidence="22">
    <location>
        <begin position="46"/>
        <end position="63"/>
    </location>
</feature>
<evidence type="ECO:0000256" key="19">
    <source>
        <dbReference type="ARBA" id="ARBA00044770"/>
    </source>
</evidence>
<feature type="transmembrane region" description="Helical" evidence="22">
    <location>
        <begin position="140"/>
        <end position="158"/>
    </location>
</feature>
<evidence type="ECO:0000256" key="12">
    <source>
        <dbReference type="ARBA" id="ARBA00023306"/>
    </source>
</evidence>
<evidence type="ECO:0000256" key="4">
    <source>
        <dbReference type="ARBA" id="ARBA00022618"/>
    </source>
</evidence>
<evidence type="ECO:0000256" key="15">
    <source>
        <dbReference type="ARBA" id="ARBA00033270"/>
    </source>
</evidence>
<keyword evidence="5" id="KW-0328">Glycosyltransferase</keyword>
<keyword evidence="8" id="KW-0133">Cell shape</keyword>
<dbReference type="AlphaFoldDB" id="A0A6I4P571"/>
<evidence type="ECO:0000256" key="17">
    <source>
        <dbReference type="ARBA" id="ARBA00041185"/>
    </source>
</evidence>
<dbReference type="Proteomes" id="UP000438182">
    <property type="component" value="Unassembled WGS sequence"/>
</dbReference>
<dbReference type="EC" id="2.4.99.28" evidence="19"/>
<evidence type="ECO:0000256" key="22">
    <source>
        <dbReference type="SAM" id="Phobius"/>
    </source>
</evidence>
<dbReference type="GO" id="GO:0008360">
    <property type="term" value="P:regulation of cell shape"/>
    <property type="evidence" value="ECO:0007669"/>
    <property type="project" value="UniProtKB-KW"/>
</dbReference>
<keyword evidence="13" id="KW-0961">Cell wall biogenesis/degradation</keyword>
<evidence type="ECO:0000256" key="16">
    <source>
        <dbReference type="ARBA" id="ARBA00038053"/>
    </source>
</evidence>
<dbReference type="GO" id="GO:0051301">
    <property type="term" value="P:cell division"/>
    <property type="evidence" value="ECO:0007669"/>
    <property type="project" value="UniProtKB-KW"/>
</dbReference>
<evidence type="ECO:0000256" key="7">
    <source>
        <dbReference type="ARBA" id="ARBA00022692"/>
    </source>
</evidence>